<keyword evidence="2" id="KW-1003">Cell membrane</keyword>
<keyword evidence="3 6" id="KW-0812">Transmembrane</keyword>
<evidence type="ECO:0000256" key="3">
    <source>
        <dbReference type="ARBA" id="ARBA00022692"/>
    </source>
</evidence>
<dbReference type="RefSeq" id="WP_089084012.1">
    <property type="nucleotide sequence ID" value="NZ_AP018823.1"/>
</dbReference>
<dbReference type="Pfam" id="PF00892">
    <property type="entry name" value="EamA"/>
    <property type="match status" value="2"/>
</dbReference>
<evidence type="ECO:0000259" key="7">
    <source>
        <dbReference type="Pfam" id="PF00892"/>
    </source>
</evidence>
<dbReference type="PANTHER" id="PTHR32322:SF18">
    <property type="entry name" value="S-ADENOSYLMETHIONINE_S-ADENOSYLHOMOCYSTEINE TRANSPORTER"/>
    <property type="match status" value="1"/>
</dbReference>
<feature type="transmembrane region" description="Helical" evidence="6">
    <location>
        <begin position="37"/>
        <end position="55"/>
    </location>
</feature>
<evidence type="ECO:0000256" key="2">
    <source>
        <dbReference type="ARBA" id="ARBA00022475"/>
    </source>
</evidence>
<dbReference type="Proteomes" id="UP000198290">
    <property type="component" value="Chromosome"/>
</dbReference>
<reference evidence="8 9" key="2">
    <citation type="journal article" date="2017" name="Genome Announc.">
        <title>Draft genome sequence of Aquitalea magnusonii strain H3, a plant growth-promoting bacterium of duckweed Lemna minor.</title>
        <authorList>
            <person name="Ishizawa H."/>
            <person name="Kuroda M."/>
            <person name="Ike M."/>
        </authorList>
    </citation>
    <scope>NUCLEOTIDE SEQUENCE [LARGE SCALE GENOMIC DNA]</scope>
    <source>
        <strain evidence="8 9">H3</strain>
    </source>
</reference>
<gene>
    <name evidence="8" type="ORF">DLM_0248</name>
</gene>
<reference evidence="9" key="3">
    <citation type="journal article" date="2017" name="Plant Physiol. Biochem.">
        <title>Differential oxidative and antioxidative response of duckweed Lemna minor toward plant growth promoting/inhibiting bacteria.</title>
        <authorList>
            <person name="Ishizawa H."/>
            <person name="Kuroda M."/>
            <person name="Morikawa M."/>
            <person name="Ike M."/>
        </authorList>
    </citation>
    <scope>NUCLEOTIDE SEQUENCE [LARGE SCALE GENOMIC DNA]</scope>
    <source>
        <strain evidence="9">H3</strain>
    </source>
</reference>
<feature type="domain" description="EamA" evidence="7">
    <location>
        <begin position="157"/>
        <end position="286"/>
    </location>
</feature>
<sequence length="318" mass="34237">MQQQKKAYAYGLCAVLAWSTVATAFKISLAHLTPAQLVLYASLASSASLLGILLYQGRIASLLPALRQHWQRSLLLGAVNPLLYYLILFKAYALLPAQEAQAINYTWALTMTLLSVPLLKHKLRLNDSAAAVVCYLGVLIIGTHGQLLSLHFSSVAGVGYALASTLLWAAYWIFNARDQREPVLGLTLNFLLSLPLSLLFCAATGELHAVAWQGLAGAAYVGALEMGFTFVLWLSAMKLTNSTARIANLIFLSPLLSLVLIHFVVGEPILPSTLLGLALILGGLLLQKLPLPNLGRLRGSAASADHREISSPSGRQNQ</sequence>
<feature type="transmembrane region" description="Helical" evidence="6">
    <location>
        <begin position="186"/>
        <end position="205"/>
    </location>
</feature>
<evidence type="ECO:0000256" key="4">
    <source>
        <dbReference type="ARBA" id="ARBA00022989"/>
    </source>
</evidence>
<dbReference type="AlphaFoldDB" id="A0A3G9G8M9"/>
<evidence type="ECO:0000313" key="8">
    <source>
        <dbReference type="EMBL" id="BBF83925.1"/>
    </source>
</evidence>
<feature type="transmembrane region" description="Helical" evidence="6">
    <location>
        <begin position="246"/>
        <end position="263"/>
    </location>
</feature>
<dbReference type="InterPro" id="IPR050638">
    <property type="entry name" value="AA-Vitamin_Transporters"/>
</dbReference>
<dbReference type="STRING" id="332411.VI06_04305"/>
<evidence type="ECO:0000256" key="1">
    <source>
        <dbReference type="ARBA" id="ARBA00004651"/>
    </source>
</evidence>
<protein>
    <submittedName>
        <fullName evidence="8">Permease of the drug/metabolite transporter superfamily</fullName>
    </submittedName>
</protein>
<feature type="domain" description="EamA" evidence="7">
    <location>
        <begin position="6"/>
        <end position="142"/>
    </location>
</feature>
<dbReference type="EMBL" id="AP018823">
    <property type="protein sequence ID" value="BBF83925.1"/>
    <property type="molecule type" value="Genomic_DNA"/>
</dbReference>
<dbReference type="SUPFAM" id="SSF103481">
    <property type="entry name" value="Multidrug resistance efflux transporter EmrE"/>
    <property type="match status" value="2"/>
</dbReference>
<proteinExistence type="predicted"/>
<keyword evidence="5 6" id="KW-0472">Membrane</keyword>
<reference evidence="9" key="1">
    <citation type="journal article" date="2017" name="Biotechnol. Biofuels">
        <title>Evaluation of environmental bacterial communities as a factor affecting the growth of duckweed Lemna minor.</title>
        <authorList>
            <person name="Ishizawa H."/>
            <person name="Kuroda M."/>
            <person name="Morikawa M."/>
            <person name="Ike M."/>
        </authorList>
    </citation>
    <scope>NUCLEOTIDE SEQUENCE [LARGE SCALE GENOMIC DNA]</scope>
    <source>
        <strain evidence="9">H3</strain>
    </source>
</reference>
<dbReference type="OrthoDB" id="5729944at2"/>
<dbReference type="GO" id="GO:0005886">
    <property type="term" value="C:plasma membrane"/>
    <property type="evidence" value="ECO:0007669"/>
    <property type="project" value="UniProtKB-SubCell"/>
</dbReference>
<feature type="transmembrane region" description="Helical" evidence="6">
    <location>
        <begin position="211"/>
        <end position="234"/>
    </location>
</feature>
<accession>A0A3G9G8M9</accession>
<keyword evidence="9" id="KW-1185">Reference proteome</keyword>
<feature type="transmembrane region" description="Helical" evidence="6">
    <location>
        <begin position="269"/>
        <end position="286"/>
    </location>
</feature>
<feature type="transmembrane region" description="Helical" evidence="6">
    <location>
        <begin position="75"/>
        <end position="95"/>
    </location>
</feature>
<feature type="transmembrane region" description="Helical" evidence="6">
    <location>
        <begin position="155"/>
        <end position="174"/>
    </location>
</feature>
<evidence type="ECO:0000313" key="9">
    <source>
        <dbReference type="Proteomes" id="UP000198290"/>
    </source>
</evidence>
<dbReference type="InterPro" id="IPR037185">
    <property type="entry name" value="EmrE-like"/>
</dbReference>
<name>A0A3G9G8M9_9NEIS</name>
<keyword evidence="4 6" id="KW-1133">Transmembrane helix</keyword>
<dbReference type="InterPro" id="IPR000620">
    <property type="entry name" value="EamA_dom"/>
</dbReference>
<feature type="transmembrane region" description="Helical" evidence="6">
    <location>
        <begin position="7"/>
        <end position="25"/>
    </location>
</feature>
<comment type="subcellular location">
    <subcellularLocation>
        <location evidence="1">Cell membrane</location>
        <topology evidence="1">Multi-pass membrane protein</topology>
    </subcellularLocation>
</comment>
<dbReference type="KEGG" id="amah:DLM_0248"/>
<organism evidence="8 9">
    <name type="scientific">Aquitalea magnusonii</name>
    <dbReference type="NCBI Taxonomy" id="332411"/>
    <lineage>
        <taxon>Bacteria</taxon>
        <taxon>Pseudomonadati</taxon>
        <taxon>Pseudomonadota</taxon>
        <taxon>Betaproteobacteria</taxon>
        <taxon>Neisseriales</taxon>
        <taxon>Chromobacteriaceae</taxon>
        <taxon>Aquitalea</taxon>
    </lineage>
</organism>
<evidence type="ECO:0000256" key="6">
    <source>
        <dbReference type="SAM" id="Phobius"/>
    </source>
</evidence>
<feature type="transmembrane region" description="Helical" evidence="6">
    <location>
        <begin position="101"/>
        <end position="119"/>
    </location>
</feature>
<evidence type="ECO:0000256" key="5">
    <source>
        <dbReference type="ARBA" id="ARBA00023136"/>
    </source>
</evidence>
<feature type="transmembrane region" description="Helical" evidence="6">
    <location>
        <begin position="131"/>
        <end position="149"/>
    </location>
</feature>
<dbReference type="PANTHER" id="PTHR32322">
    <property type="entry name" value="INNER MEMBRANE TRANSPORTER"/>
    <property type="match status" value="1"/>
</dbReference>